<evidence type="ECO:0000313" key="7">
    <source>
        <dbReference type="EMBL" id="KZT64411.1"/>
    </source>
</evidence>
<evidence type="ECO:0000313" key="8">
    <source>
        <dbReference type="Proteomes" id="UP000076727"/>
    </source>
</evidence>
<dbReference type="Pfam" id="PF04193">
    <property type="entry name" value="PQ-loop"/>
    <property type="match status" value="1"/>
</dbReference>
<dbReference type="EMBL" id="KV429129">
    <property type="protein sequence ID" value="KZT64411.1"/>
    <property type="molecule type" value="Genomic_DNA"/>
</dbReference>
<keyword evidence="4 6" id="KW-0472">Membrane</keyword>
<dbReference type="Gene3D" id="1.20.1280.290">
    <property type="match status" value="1"/>
</dbReference>
<feature type="compositionally biased region" description="Basic and acidic residues" evidence="5">
    <location>
        <begin position="247"/>
        <end position="285"/>
    </location>
</feature>
<keyword evidence="2 6" id="KW-0812">Transmembrane</keyword>
<organism evidence="7 8">
    <name type="scientific">Daedalea quercina L-15889</name>
    <dbReference type="NCBI Taxonomy" id="1314783"/>
    <lineage>
        <taxon>Eukaryota</taxon>
        <taxon>Fungi</taxon>
        <taxon>Dikarya</taxon>
        <taxon>Basidiomycota</taxon>
        <taxon>Agaricomycotina</taxon>
        <taxon>Agaricomycetes</taxon>
        <taxon>Polyporales</taxon>
        <taxon>Fomitopsis</taxon>
    </lineage>
</organism>
<sequence>MPSNSVAENVLGTMGAVCWTIQLVPQIWKSWRAKSTKGLSPWLVALWGISVAFMGVYAIVQDLNIPLILQPQLFGGLCLASWAQCQYYGAGRPRALCVVLYVGALTALAGFQVGMVYAVRPSYERGDGRAVETFGIISSILLSLALFPQYYEISVPFMTIDMLGGVFSDLSLAFKPPPFNDIAAISYSLVVFFDGVVLLAAAILNPLAQRRRRRAAAATPADTSRADSARLRGYFEHEAEGDDVEEDARSTRESLRTESIRDTPVDAEKDVERIRPVERNHRPGI</sequence>
<evidence type="ECO:0000256" key="1">
    <source>
        <dbReference type="ARBA" id="ARBA00004141"/>
    </source>
</evidence>
<dbReference type="AlphaFoldDB" id="A0A165LH53"/>
<accession>A0A165LH53</accession>
<feature type="region of interest" description="Disordered" evidence="5">
    <location>
        <begin position="236"/>
        <end position="285"/>
    </location>
</feature>
<dbReference type="PANTHER" id="PTHR16201">
    <property type="entry name" value="SEVEN TRANSMEMBRANE PROTEIN 1-RELATED"/>
    <property type="match status" value="1"/>
</dbReference>
<evidence type="ECO:0000256" key="4">
    <source>
        <dbReference type="ARBA" id="ARBA00023136"/>
    </source>
</evidence>
<feature type="transmembrane region" description="Helical" evidence="6">
    <location>
        <begin position="98"/>
        <end position="119"/>
    </location>
</feature>
<reference evidence="7 8" key="1">
    <citation type="journal article" date="2016" name="Mol. Biol. Evol.">
        <title>Comparative Genomics of Early-Diverging Mushroom-Forming Fungi Provides Insights into the Origins of Lignocellulose Decay Capabilities.</title>
        <authorList>
            <person name="Nagy L.G."/>
            <person name="Riley R."/>
            <person name="Tritt A."/>
            <person name="Adam C."/>
            <person name="Daum C."/>
            <person name="Floudas D."/>
            <person name="Sun H."/>
            <person name="Yadav J.S."/>
            <person name="Pangilinan J."/>
            <person name="Larsson K.H."/>
            <person name="Matsuura K."/>
            <person name="Barry K."/>
            <person name="Labutti K."/>
            <person name="Kuo R."/>
            <person name="Ohm R.A."/>
            <person name="Bhattacharya S.S."/>
            <person name="Shirouzu T."/>
            <person name="Yoshinaga Y."/>
            <person name="Martin F.M."/>
            <person name="Grigoriev I.V."/>
            <person name="Hibbett D.S."/>
        </authorList>
    </citation>
    <scope>NUCLEOTIDE SEQUENCE [LARGE SCALE GENOMIC DNA]</scope>
    <source>
        <strain evidence="7 8">L-15889</strain>
    </source>
</reference>
<evidence type="ECO:0000256" key="5">
    <source>
        <dbReference type="SAM" id="MobiDB-lite"/>
    </source>
</evidence>
<dbReference type="PANTHER" id="PTHR16201:SF37">
    <property type="entry name" value="PQ-LOOP REPEAT-CONTAINING PROTEIN"/>
    <property type="match status" value="1"/>
</dbReference>
<keyword evidence="8" id="KW-1185">Reference proteome</keyword>
<feature type="transmembrane region" description="Helical" evidence="6">
    <location>
        <begin position="40"/>
        <end position="60"/>
    </location>
</feature>
<gene>
    <name evidence="7" type="ORF">DAEQUDRAFT_678586</name>
</gene>
<keyword evidence="3 6" id="KW-1133">Transmembrane helix</keyword>
<protein>
    <recommendedName>
        <fullName evidence="9">PQ-loop-domain-containing protein</fullName>
    </recommendedName>
</protein>
<dbReference type="Proteomes" id="UP000076727">
    <property type="component" value="Unassembled WGS sequence"/>
</dbReference>
<evidence type="ECO:0000256" key="6">
    <source>
        <dbReference type="SAM" id="Phobius"/>
    </source>
</evidence>
<dbReference type="InterPro" id="IPR051415">
    <property type="entry name" value="LAAT-1"/>
</dbReference>
<dbReference type="GO" id="GO:0016020">
    <property type="term" value="C:membrane"/>
    <property type="evidence" value="ECO:0007669"/>
    <property type="project" value="UniProtKB-SubCell"/>
</dbReference>
<evidence type="ECO:0008006" key="9">
    <source>
        <dbReference type="Google" id="ProtNLM"/>
    </source>
</evidence>
<feature type="transmembrane region" description="Helical" evidence="6">
    <location>
        <begin position="182"/>
        <end position="204"/>
    </location>
</feature>
<name>A0A165LH53_9APHY</name>
<feature type="transmembrane region" description="Helical" evidence="6">
    <location>
        <begin position="131"/>
        <end position="151"/>
    </location>
</feature>
<dbReference type="SMART" id="SM00679">
    <property type="entry name" value="CTNS"/>
    <property type="match status" value="2"/>
</dbReference>
<evidence type="ECO:0000256" key="3">
    <source>
        <dbReference type="ARBA" id="ARBA00022989"/>
    </source>
</evidence>
<comment type="subcellular location">
    <subcellularLocation>
        <location evidence="1">Membrane</location>
        <topology evidence="1">Multi-pass membrane protein</topology>
    </subcellularLocation>
</comment>
<dbReference type="InterPro" id="IPR006603">
    <property type="entry name" value="PQ-loop_rpt"/>
</dbReference>
<proteinExistence type="predicted"/>
<evidence type="ECO:0000256" key="2">
    <source>
        <dbReference type="ARBA" id="ARBA00022692"/>
    </source>
</evidence>
<dbReference type="OrthoDB" id="407617at2759"/>